<sequence length="425" mass="48157">MSRLANRAWERPPRAPDPPEQPSVARYSPSIKVRTRTAATLQSTLSARLAALETHDGDQPVFKFSPNSKSIHDLPPELLLSILTLYEERPFRGDTPPIRDTAKLMLVCSHWRTLIRDTPAFWRHVSATPNIAWLTLCLERSHGCTLDLEVLMPRYANRKALVLILPHAWRIRSIFAQLGVWEDQYEMLRSFFDAGMPALEVLELTPVGTSGFSRSSMKRWNEHPLATVPCLRWLAAEQINPLASTSWRSLRILRLSDTLHTRQMCTCSTSQLLRIVAYNNTLEELSLRFYHHLLRPSPRHTSGDHAQNLVTRPRVSLRRLRALSVHGSLGFVSVITKHIVFPANIPHVDIRVQPVLMGDASEDIVRLLLPRFRPVLERMTDVVIAGDQNSPALLYSPGPFGGPARRSQTRFSSSPGATTWVRRLV</sequence>
<keyword evidence="4" id="KW-1185">Reference proteome</keyword>
<proteinExistence type="predicted"/>
<dbReference type="OMA" id="WNEHPLA"/>
<dbReference type="SUPFAM" id="SSF81383">
    <property type="entry name" value="F-box domain"/>
    <property type="match status" value="1"/>
</dbReference>
<evidence type="ECO:0000259" key="2">
    <source>
        <dbReference type="PROSITE" id="PS50181"/>
    </source>
</evidence>
<feature type="region of interest" description="Disordered" evidence="1">
    <location>
        <begin position="1"/>
        <end position="29"/>
    </location>
</feature>
<evidence type="ECO:0000313" key="4">
    <source>
        <dbReference type="Proteomes" id="UP000184267"/>
    </source>
</evidence>
<comment type="caution">
    <text evidence="3">The sequence shown here is derived from an EMBL/GenBank/DDBJ whole genome shotgun (WGS) entry which is preliminary data.</text>
</comment>
<dbReference type="Pfam" id="PF12937">
    <property type="entry name" value="F-box-like"/>
    <property type="match status" value="1"/>
</dbReference>
<accession>A0A1M2VTD9</accession>
<organism evidence="3 4">
    <name type="scientific">Trametes pubescens</name>
    <name type="common">White-rot fungus</name>
    <dbReference type="NCBI Taxonomy" id="154538"/>
    <lineage>
        <taxon>Eukaryota</taxon>
        <taxon>Fungi</taxon>
        <taxon>Dikarya</taxon>
        <taxon>Basidiomycota</taxon>
        <taxon>Agaricomycotina</taxon>
        <taxon>Agaricomycetes</taxon>
        <taxon>Polyporales</taxon>
        <taxon>Polyporaceae</taxon>
        <taxon>Trametes</taxon>
    </lineage>
</organism>
<reference evidence="3 4" key="1">
    <citation type="submission" date="2016-10" db="EMBL/GenBank/DDBJ databases">
        <title>Genome sequence of the basidiomycete white-rot fungus Trametes pubescens.</title>
        <authorList>
            <person name="Makela M.R."/>
            <person name="Granchi Z."/>
            <person name="Peng M."/>
            <person name="De Vries R.P."/>
            <person name="Grigoriev I."/>
            <person name="Riley R."/>
            <person name="Hilden K."/>
        </authorList>
    </citation>
    <scope>NUCLEOTIDE SEQUENCE [LARGE SCALE GENOMIC DNA]</scope>
    <source>
        <strain evidence="3 4">FBCC735</strain>
    </source>
</reference>
<dbReference type="OrthoDB" id="2750723at2759"/>
<dbReference type="Proteomes" id="UP000184267">
    <property type="component" value="Unassembled WGS sequence"/>
</dbReference>
<dbReference type="AlphaFoldDB" id="A0A1M2VTD9"/>
<feature type="domain" description="F-box" evidence="2">
    <location>
        <begin position="68"/>
        <end position="125"/>
    </location>
</feature>
<evidence type="ECO:0000256" key="1">
    <source>
        <dbReference type="SAM" id="MobiDB-lite"/>
    </source>
</evidence>
<dbReference type="InterPro" id="IPR036047">
    <property type="entry name" value="F-box-like_dom_sf"/>
</dbReference>
<dbReference type="InterPro" id="IPR001810">
    <property type="entry name" value="F-box_dom"/>
</dbReference>
<evidence type="ECO:0000313" key="3">
    <source>
        <dbReference type="EMBL" id="OJT10875.1"/>
    </source>
</evidence>
<dbReference type="EMBL" id="MNAD01000721">
    <property type="protein sequence ID" value="OJT10875.1"/>
    <property type="molecule type" value="Genomic_DNA"/>
</dbReference>
<dbReference type="Gene3D" id="1.20.1280.50">
    <property type="match status" value="1"/>
</dbReference>
<gene>
    <name evidence="3" type="ORF">TRAPUB_12608</name>
</gene>
<name>A0A1M2VTD9_TRAPU</name>
<dbReference type="STRING" id="154538.A0A1M2VTD9"/>
<dbReference type="PROSITE" id="PS50181">
    <property type="entry name" value="FBOX"/>
    <property type="match status" value="1"/>
</dbReference>
<protein>
    <recommendedName>
        <fullName evidence="2">F-box domain-containing protein</fullName>
    </recommendedName>
</protein>